<protein>
    <submittedName>
        <fullName evidence="1">Uncharacterized protein</fullName>
    </submittedName>
</protein>
<name>A0A1V0DXY3_9CAUD</name>
<keyword evidence="2" id="KW-1185">Reference proteome</keyword>
<sequence>MVTVHEIEANLIHEISKFHGKDIDMTLKQELLDLQSRMNKEISPMYYIEYDMQLEQDKEFYLDFTVRTLH</sequence>
<organism evidence="1 2">
    <name type="scientific">Yersinia phage fHe-Yen9-01</name>
    <dbReference type="NCBI Taxonomy" id="1965363"/>
    <lineage>
        <taxon>Viruses</taxon>
        <taxon>Duplodnaviria</taxon>
        <taxon>Heunggongvirae</taxon>
        <taxon>Uroviricota</taxon>
        <taxon>Caudoviricetes</taxon>
        <taxon>Pantevenvirales</taxon>
        <taxon>Straboviridae</taxon>
        <taxon>Tevenvirinae</taxon>
        <taxon>Tegunavirus</taxon>
        <taxon>Tegunavirus fheyen901</taxon>
    </lineage>
</organism>
<accession>A0A1V0DXY3</accession>
<evidence type="ECO:0000313" key="1">
    <source>
        <dbReference type="EMBL" id="ARB06011.1"/>
    </source>
</evidence>
<proteinExistence type="predicted"/>
<evidence type="ECO:0000313" key="2">
    <source>
        <dbReference type="Proteomes" id="UP000222840"/>
    </source>
</evidence>
<dbReference type="Proteomes" id="UP000222840">
    <property type="component" value="Segment"/>
</dbReference>
<gene>
    <name evidence="1" type="ORF">fHeYen901_238</name>
</gene>
<reference evidence="1 2" key="1">
    <citation type="submission" date="2017-02" db="EMBL/GenBank/DDBJ databases">
        <title>Characterization and complete genome sequence of Yersinia bacteriophage, fHe-Yen9-01.</title>
        <authorList>
            <person name="Jun J.W."/>
            <person name="Wicklund A."/>
            <person name="Skurnik M."/>
        </authorList>
    </citation>
    <scope>NUCLEOTIDE SEQUENCE [LARGE SCALE GENOMIC DNA]</scope>
</reference>
<dbReference type="EMBL" id="KY593455">
    <property type="protein sequence ID" value="ARB06011.1"/>
    <property type="molecule type" value="Genomic_DNA"/>
</dbReference>